<evidence type="ECO:0000313" key="2">
    <source>
        <dbReference type="Proteomes" id="UP001164250"/>
    </source>
</evidence>
<reference evidence="2" key="1">
    <citation type="journal article" date="2023" name="G3 (Bethesda)">
        <title>Genome assembly and association tests identify interacting loci associated with vigor, precocity, and sex in interspecific pistachio rootstocks.</title>
        <authorList>
            <person name="Palmer W."/>
            <person name="Jacygrad E."/>
            <person name="Sagayaradj S."/>
            <person name="Cavanaugh K."/>
            <person name="Han R."/>
            <person name="Bertier L."/>
            <person name="Beede B."/>
            <person name="Kafkas S."/>
            <person name="Golino D."/>
            <person name="Preece J."/>
            <person name="Michelmore R."/>
        </authorList>
    </citation>
    <scope>NUCLEOTIDE SEQUENCE [LARGE SCALE GENOMIC DNA]</scope>
</reference>
<evidence type="ECO:0000313" key="1">
    <source>
        <dbReference type="EMBL" id="KAJ0086416.1"/>
    </source>
</evidence>
<gene>
    <name evidence="1" type="ORF">Patl1_08961</name>
</gene>
<accession>A0ACC1AIF6</accession>
<dbReference type="Proteomes" id="UP001164250">
    <property type="component" value="Chromosome 10"/>
</dbReference>
<organism evidence="1 2">
    <name type="scientific">Pistacia atlantica</name>
    <dbReference type="NCBI Taxonomy" id="434234"/>
    <lineage>
        <taxon>Eukaryota</taxon>
        <taxon>Viridiplantae</taxon>
        <taxon>Streptophyta</taxon>
        <taxon>Embryophyta</taxon>
        <taxon>Tracheophyta</taxon>
        <taxon>Spermatophyta</taxon>
        <taxon>Magnoliopsida</taxon>
        <taxon>eudicotyledons</taxon>
        <taxon>Gunneridae</taxon>
        <taxon>Pentapetalae</taxon>
        <taxon>rosids</taxon>
        <taxon>malvids</taxon>
        <taxon>Sapindales</taxon>
        <taxon>Anacardiaceae</taxon>
        <taxon>Pistacia</taxon>
    </lineage>
</organism>
<dbReference type="EMBL" id="CM047906">
    <property type="protein sequence ID" value="KAJ0086416.1"/>
    <property type="molecule type" value="Genomic_DNA"/>
</dbReference>
<sequence>MATSGRRHNVNKYSFEEKVEKRPYTKEELNNVFWQHDKNRDCRLSRKELRGAFKELGAIFPLFRAYRALRHADDNGDGYISEDEMEKLVNYADRLSYRYFPVKPRKS</sequence>
<name>A0ACC1AIF6_9ROSI</name>
<keyword evidence="2" id="KW-1185">Reference proteome</keyword>
<protein>
    <submittedName>
        <fullName evidence="1">Uncharacterized protein</fullName>
    </submittedName>
</protein>
<comment type="caution">
    <text evidence="1">The sequence shown here is derived from an EMBL/GenBank/DDBJ whole genome shotgun (WGS) entry which is preliminary data.</text>
</comment>
<proteinExistence type="predicted"/>